<evidence type="ECO:0000313" key="3">
    <source>
        <dbReference type="Proteomes" id="UP000029120"/>
    </source>
</evidence>
<dbReference type="Proteomes" id="UP000029120">
    <property type="component" value="Chromosome 7"/>
</dbReference>
<dbReference type="EMBL" id="CM002875">
    <property type="protein sequence ID" value="KFK29907.1"/>
    <property type="molecule type" value="Genomic_DNA"/>
</dbReference>
<dbReference type="Gramene" id="KFK29907">
    <property type="protein sequence ID" value="KFK29907"/>
    <property type="gene ID" value="AALP_AA7G193800"/>
</dbReference>
<feature type="non-terminal residue" evidence="2">
    <location>
        <position position="212"/>
    </location>
</feature>
<accession>A0A087GJ55</accession>
<dbReference type="AlphaFoldDB" id="A0A087GJ55"/>
<proteinExistence type="predicted"/>
<feature type="region of interest" description="Disordered" evidence="1">
    <location>
        <begin position="62"/>
        <end position="145"/>
    </location>
</feature>
<evidence type="ECO:0000256" key="1">
    <source>
        <dbReference type="SAM" id="MobiDB-lite"/>
    </source>
</evidence>
<name>A0A087GJ55_ARAAL</name>
<feature type="compositionally biased region" description="Pro residues" evidence="1">
    <location>
        <begin position="64"/>
        <end position="115"/>
    </location>
</feature>
<sequence>MILTLGTSTRIKRRSIVSSVTSCKPNLCYVPSKIAPPVSHLSVQTTASGLSVVMGISNTISLLPKPPDPTSPKPPDLFRLTPPPPDLPSPPFLPPNPPDLIPPPVVKPPPPPDPPDGFLKTAHRASPLPSSSKYHHHPFDPPPHLHPRHVLDSLPLKHQDKAIGLSKPKHQGMAYGLSKLSMLPNSFRSTTISYFFTVFVNGLDCRRLGPPK</sequence>
<reference evidence="3" key="1">
    <citation type="journal article" date="2015" name="Nat. Plants">
        <title>Genome expansion of Arabis alpina linked with retrotransposition and reduced symmetric DNA methylation.</title>
        <authorList>
            <person name="Willing E.M."/>
            <person name="Rawat V."/>
            <person name="Mandakova T."/>
            <person name="Maumus F."/>
            <person name="James G.V."/>
            <person name="Nordstroem K.J."/>
            <person name="Becker C."/>
            <person name="Warthmann N."/>
            <person name="Chica C."/>
            <person name="Szarzynska B."/>
            <person name="Zytnicki M."/>
            <person name="Albani M.C."/>
            <person name="Kiefer C."/>
            <person name="Bergonzi S."/>
            <person name="Castaings L."/>
            <person name="Mateos J.L."/>
            <person name="Berns M.C."/>
            <person name="Bujdoso N."/>
            <person name="Piofczyk T."/>
            <person name="de Lorenzo L."/>
            <person name="Barrero-Sicilia C."/>
            <person name="Mateos I."/>
            <person name="Piednoel M."/>
            <person name="Hagmann J."/>
            <person name="Chen-Min-Tao R."/>
            <person name="Iglesias-Fernandez R."/>
            <person name="Schuster S.C."/>
            <person name="Alonso-Blanco C."/>
            <person name="Roudier F."/>
            <person name="Carbonero P."/>
            <person name="Paz-Ares J."/>
            <person name="Davis S.J."/>
            <person name="Pecinka A."/>
            <person name="Quesneville H."/>
            <person name="Colot V."/>
            <person name="Lysak M.A."/>
            <person name="Weigel D."/>
            <person name="Coupland G."/>
            <person name="Schneeberger K."/>
        </authorList>
    </citation>
    <scope>NUCLEOTIDE SEQUENCE [LARGE SCALE GENOMIC DNA]</scope>
    <source>
        <strain evidence="3">cv. Pajares</strain>
    </source>
</reference>
<protein>
    <submittedName>
        <fullName evidence="2">Uncharacterized protein</fullName>
    </submittedName>
</protein>
<evidence type="ECO:0000313" key="2">
    <source>
        <dbReference type="EMBL" id="KFK29907.1"/>
    </source>
</evidence>
<gene>
    <name evidence="2" type="ordered locus">AALP_Aa7g193800</name>
</gene>
<organism evidence="2 3">
    <name type="scientific">Arabis alpina</name>
    <name type="common">Alpine rock-cress</name>
    <dbReference type="NCBI Taxonomy" id="50452"/>
    <lineage>
        <taxon>Eukaryota</taxon>
        <taxon>Viridiplantae</taxon>
        <taxon>Streptophyta</taxon>
        <taxon>Embryophyta</taxon>
        <taxon>Tracheophyta</taxon>
        <taxon>Spermatophyta</taxon>
        <taxon>Magnoliopsida</taxon>
        <taxon>eudicotyledons</taxon>
        <taxon>Gunneridae</taxon>
        <taxon>Pentapetalae</taxon>
        <taxon>rosids</taxon>
        <taxon>malvids</taxon>
        <taxon>Brassicales</taxon>
        <taxon>Brassicaceae</taxon>
        <taxon>Arabideae</taxon>
        <taxon>Arabis</taxon>
    </lineage>
</organism>
<keyword evidence="3" id="KW-1185">Reference proteome</keyword>